<dbReference type="STRING" id="1459636.NTE_00263"/>
<dbReference type="GO" id="GO:0005829">
    <property type="term" value="C:cytosol"/>
    <property type="evidence" value="ECO:0007669"/>
    <property type="project" value="TreeGrafter"/>
</dbReference>
<dbReference type="InterPro" id="IPR052019">
    <property type="entry name" value="F420H2_bilvrd_red/Heme_oxyg"/>
</dbReference>
<sequence length="156" mass="17679">MKIIHATPGMGAPMDEQELRNFLSTSKQNCRLGTVDELGDPNVHPVWFIYEPRSEKIYINTNVDSRKIANVRKRDTVYFCIDDEAMPVKGVKGKGKTKISENPKDNLPIVEKIMIKYLGSVDHPTARSILETVKSGKSILLEISPSYFSTWDFGKY</sequence>
<dbReference type="Pfam" id="PF01243">
    <property type="entry name" value="PNPOx_N"/>
    <property type="match status" value="1"/>
</dbReference>
<name>A0A075MMI4_9ARCH</name>
<dbReference type="eggNOG" id="arCOG00516">
    <property type="taxonomic scope" value="Archaea"/>
</dbReference>
<dbReference type="PANTHER" id="PTHR35176">
    <property type="entry name" value="HEME OXYGENASE HI_0854-RELATED"/>
    <property type="match status" value="1"/>
</dbReference>
<keyword evidence="4" id="KW-1185">Reference proteome</keyword>
<dbReference type="KEGG" id="nev:NTE_00263"/>
<dbReference type="GeneID" id="41596174"/>
<dbReference type="InterPro" id="IPR012349">
    <property type="entry name" value="Split_barrel_FMN-bd"/>
</dbReference>
<dbReference type="RefSeq" id="WP_148699348.1">
    <property type="nucleotide sequence ID" value="NZ_CP007174.1"/>
</dbReference>
<protein>
    <submittedName>
        <fullName evidence="3">Putative flavin-nucleotide-binding protein</fullName>
    </submittedName>
</protein>
<dbReference type="GO" id="GO:0016627">
    <property type="term" value="F:oxidoreductase activity, acting on the CH-CH group of donors"/>
    <property type="evidence" value="ECO:0007669"/>
    <property type="project" value="TreeGrafter"/>
</dbReference>
<dbReference type="EMBL" id="CP007174">
    <property type="protein sequence ID" value="AIF82345.1"/>
    <property type="molecule type" value="Genomic_DNA"/>
</dbReference>
<dbReference type="AlphaFoldDB" id="A0A075MMI4"/>
<dbReference type="PANTHER" id="PTHR35176:SF6">
    <property type="entry name" value="HEME OXYGENASE HI_0854-RELATED"/>
    <property type="match status" value="1"/>
</dbReference>
<evidence type="ECO:0000313" key="3">
    <source>
        <dbReference type="EMBL" id="AIF82345.1"/>
    </source>
</evidence>
<dbReference type="Gene3D" id="2.30.110.10">
    <property type="entry name" value="Electron Transport, Fmn-binding Protein, Chain A"/>
    <property type="match status" value="1"/>
</dbReference>
<reference evidence="3 4" key="1">
    <citation type="journal article" date="2014" name="PLoS ONE">
        <title>Genome Sequence of Candidatus Nitrososphaera evergladensis from Group I.1b Enriched from Everglades Soil Reveals Novel Genomic Features of the Ammonia-Oxidizing Archaea.</title>
        <authorList>
            <person name="Zhalnina K.V."/>
            <person name="Dias R."/>
            <person name="Leonard M.T."/>
            <person name="Dorr de Quadros P."/>
            <person name="Camargo F.A."/>
            <person name="Drew J.C."/>
            <person name="Farmerie W.G."/>
            <person name="Daroub S.H."/>
            <person name="Triplett E.W."/>
        </authorList>
    </citation>
    <scope>NUCLEOTIDE SEQUENCE [LARGE SCALE GENOMIC DNA]</scope>
    <source>
        <strain evidence="3 4">SR1</strain>
    </source>
</reference>
<evidence type="ECO:0000259" key="2">
    <source>
        <dbReference type="Pfam" id="PF01243"/>
    </source>
</evidence>
<evidence type="ECO:0000256" key="1">
    <source>
        <dbReference type="ARBA" id="ARBA00023002"/>
    </source>
</evidence>
<feature type="domain" description="Pyridoxamine 5'-phosphate oxidase N-terminal" evidence="2">
    <location>
        <begin position="17"/>
        <end position="130"/>
    </location>
</feature>
<evidence type="ECO:0000313" key="4">
    <source>
        <dbReference type="Proteomes" id="UP000028194"/>
    </source>
</evidence>
<dbReference type="Proteomes" id="UP000028194">
    <property type="component" value="Chromosome"/>
</dbReference>
<dbReference type="OrthoDB" id="139492at2157"/>
<dbReference type="GO" id="GO:0070967">
    <property type="term" value="F:coenzyme F420 binding"/>
    <property type="evidence" value="ECO:0007669"/>
    <property type="project" value="TreeGrafter"/>
</dbReference>
<gene>
    <name evidence="3" type="ORF">NTE_00263</name>
</gene>
<organism evidence="3 4">
    <name type="scientific">Candidatus Nitrososphaera evergladensis SR1</name>
    <dbReference type="NCBI Taxonomy" id="1459636"/>
    <lineage>
        <taxon>Archaea</taxon>
        <taxon>Nitrososphaerota</taxon>
        <taxon>Nitrososphaeria</taxon>
        <taxon>Nitrososphaerales</taxon>
        <taxon>Nitrososphaeraceae</taxon>
        <taxon>Nitrososphaera</taxon>
    </lineage>
</organism>
<dbReference type="HOGENOM" id="CLU_140794_0_0_2"/>
<dbReference type="SUPFAM" id="SSF50475">
    <property type="entry name" value="FMN-binding split barrel"/>
    <property type="match status" value="1"/>
</dbReference>
<keyword evidence="1" id="KW-0560">Oxidoreductase</keyword>
<proteinExistence type="predicted"/>
<accession>A0A075MMI4</accession>
<dbReference type="InterPro" id="IPR011576">
    <property type="entry name" value="Pyridox_Oxase_N"/>
</dbReference>